<feature type="compositionally biased region" description="Low complexity" evidence="1">
    <location>
        <begin position="19"/>
        <end position="31"/>
    </location>
</feature>
<dbReference type="EMBL" id="AWWV01014342">
    <property type="protein sequence ID" value="OMO57500.1"/>
    <property type="molecule type" value="Genomic_DNA"/>
</dbReference>
<evidence type="ECO:0000256" key="1">
    <source>
        <dbReference type="SAM" id="MobiDB-lite"/>
    </source>
</evidence>
<organism evidence="2 3">
    <name type="scientific">Corchorus capsularis</name>
    <name type="common">Jute</name>
    <dbReference type="NCBI Taxonomy" id="210143"/>
    <lineage>
        <taxon>Eukaryota</taxon>
        <taxon>Viridiplantae</taxon>
        <taxon>Streptophyta</taxon>
        <taxon>Embryophyta</taxon>
        <taxon>Tracheophyta</taxon>
        <taxon>Spermatophyta</taxon>
        <taxon>Magnoliopsida</taxon>
        <taxon>eudicotyledons</taxon>
        <taxon>Gunneridae</taxon>
        <taxon>Pentapetalae</taxon>
        <taxon>rosids</taxon>
        <taxon>malvids</taxon>
        <taxon>Malvales</taxon>
        <taxon>Malvaceae</taxon>
        <taxon>Grewioideae</taxon>
        <taxon>Apeibeae</taxon>
        <taxon>Corchorus</taxon>
    </lineage>
</organism>
<dbReference type="GO" id="GO:0016301">
    <property type="term" value="F:kinase activity"/>
    <property type="evidence" value="ECO:0007669"/>
    <property type="project" value="UniProtKB-KW"/>
</dbReference>
<reference evidence="2 3" key="1">
    <citation type="submission" date="2013-09" db="EMBL/GenBank/DDBJ databases">
        <title>Corchorus capsularis genome sequencing.</title>
        <authorList>
            <person name="Alam M."/>
            <person name="Haque M.S."/>
            <person name="Islam M.S."/>
            <person name="Emdad E.M."/>
            <person name="Islam M.M."/>
            <person name="Ahmed B."/>
            <person name="Halim A."/>
            <person name="Hossen Q.M.M."/>
            <person name="Hossain M.Z."/>
            <person name="Ahmed R."/>
            <person name="Khan M.M."/>
            <person name="Islam R."/>
            <person name="Rashid M.M."/>
            <person name="Khan S.A."/>
            <person name="Rahman M.S."/>
            <person name="Alam M."/>
        </authorList>
    </citation>
    <scope>NUCLEOTIDE SEQUENCE [LARGE SCALE GENOMIC DNA]</scope>
    <source>
        <strain evidence="3">cv. CVL-1</strain>
        <tissue evidence="2">Whole seedling</tissue>
    </source>
</reference>
<keyword evidence="2" id="KW-0808">Transferase</keyword>
<comment type="caution">
    <text evidence="2">The sequence shown here is derived from an EMBL/GenBank/DDBJ whole genome shotgun (WGS) entry which is preliminary data.</text>
</comment>
<dbReference type="AlphaFoldDB" id="A0A1R3GHK6"/>
<name>A0A1R3GHK6_COCAP</name>
<evidence type="ECO:0000313" key="3">
    <source>
        <dbReference type="Proteomes" id="UP000188268"/>
    </source>
</evidence>
<sequence>MSPVSFIDVAGDCNPTLITTSSTFPSKPTTKNGTEEKKAAQTDDEFRHQLGLIPFETTGKFSILFSLG</sequence>
<accession>A0A1R3GHK6</accession>
<evidence type="ECO:0000313" key="2">
    <source>
        <dbReference type="EMBL" id="OMO57500.1"/>
    </source>
</evidence>
<gene>
    <name evidence="2" type="ORF">CCACVL1_25750</name>
</gene>
<dbReference type="Gramene" id="OMO57500">
    <property type="protein sequence ID" value="OMO57500"/>
    <property type="gene ID" value="CCACVL1_25750"/>
</dbReference>
<keyword evidence="3" id="KW-1185">Reference proteome</keyword>
<feature type="compositionally biased region" description="Basic and acidic residues" evidence="1">
    <location>
        <begin position="33"/>
        <end position="42"/>
    </location>
</feature>
<dbReference type="Proteomes" id="UP000188268">
    <property type="component" value="Unassembled WGS sequence"/>
</dbReference>
<proteinExistence type="predicted"/>
<protein>
    <submittedName>
        <fullName evidence="2">Multi-sensor signal transduction histidine kinase</fullName>
    </submittedName>
</protein>
<keyword evidence="2" id="KW-0418">Kinase</keyword>
<feature type="region of interest" description="Disordered" evidence="1">
    <location>
        <begin position="19"/>
        <end position="42"/>
    </location>
</feature>